<evidence type="ECO:0000259" key="3">
    <source>
        <dbReference type="PROSITE" id="PS51186"/>
    </source>
</evidence>
<dbReference type="SUPFAM" id="SSF55729">
    <property type="entry name" value="Acyl-CoA N-acyltransferases (Nat)"/>
    <property type="match status" value="1"/>
</dbReference>
<evidence type="ECO:0000313" key="4">
    <source>
        <dbReference type="EMBL" id="CCC67540.1"/>
    </source>
</evidence>
<dbReference type="eggNOG" id="KOG3216">
    <property type="taxonomic scope" value="Eukaryota"/>
</dbReference>
<dbReference type="GO" id="GO:0005737">
    <property type="term" value="C:cytoplasm"/>
    <property type="evidence" value="ECO:0007669"/>
    <property type="project" value="TreeGrafter"/>
</dbReference>
<dbReference type="GO" id="GO:0008080">
    <property type="term" value="F:N-acetyltransferase activity"/>
    <property type="evidence" value="ECO:0007669"/>
    <property type="project" value="TreeGrafter"/>
</dbReference>
<accession>G0V7U2</accession>
<dbReference type="OMA" id="VHFLYHR"/>
<gene>
    <name evidence="4" type="primary">NCAS0A09820</name>
    <name evidence="4" type="ordered locus">NCAS_0A09820</name>
</gene>
<dbReference type="AlphaFoldDB" id="G0V7U2"/>
<keyword evidence="2" id="KW-0012">Acyltransferase</keyword>
<reference evidence="5" key="1">
    <citation type="journal article" date="2011" name="Proc. Natl. Acad. Sci. U.S.A.">
        <title>Evolutionary erosion of yeast sex chromosomes by mating-type switching accidents.</title>
        <authorList>
            <person name="Gordon J.L."/>
            <person name="Armisen D."/>
            <person name="Proux-Wera E."/>
            <person name="Oheigeartaigh S.S."/>
            <person name="Byrne K.P."/>
            <person name="Wolfe K.H."/>
        </authorList>
    </citation>
    <scope>NUCLEOTIDE SEQUENCE [LARGE SCALE GENOMIC DNA]</scope>
    <source>
        <strain evidence="5">ATCC 76901 / BCRC 22586 / CBS 4309 / NBRC 1992 / NRRL Y-12630</strain>
    </source>
</reference>
<evidence type="ECO:0000256" key="1">
    <source>
        <dbReference type="ARBA" id="ARBA00022679"/>
    </source>
</evidence>
<dbReference type="CDD" id="cd04301">
    <property type="entry name" value="NAT_SF"/>
    <property type="match status" value="1"/>
</dbReference>
<dbReference type="PANTHER" id="PTHR10545:SF29">
    <property type="entry name" value="GH14572P-RELATED"/>
    <property type="match status" value="1"/>
</dbReference>
<keyword evidence="1" id="KW-0808">Transferase</keyword>
<keyword evidence="5" id="KW-1185">Reference proteome</keyword>
<dbReference type="PROSITE" id="PS51186">
    <property type="entry name" value="GNAT"/>
    <property type="match status" value="1"/>
</dbReference>
<dbReference type="InterPro" id="IPR051016">
    <property type="entry name" value="Diverse_Substrate_AcTransf"/>
</dbReference>
<organism evidence="4 5">
    <name type="scientific">Naumovozyma castellii</name>
    <name type="common">Yeast</name>
    <name type="synonym">Saccharomyces castellii</name>
    <dbReference type="NCBI Taxonomy" id="27288"/>
    <lineage>
        <taxon>Eukaryota</taxon>
        <taxon>Fungi</taxon>
        <taxon>Dikarya</taxon>
        <taxon>Ascomycota</taxon>
        <taxon>Saccharomycotina</taxon>
        <taxon>Saccharomycetes</taxon>
        <taxon>Saccharomycetales</taxon>
        <taxon>Saccharomycetaceae</taxon>
        <taxon>Naumovozyma</taxon>
    </lineage>
</organism>
<sequence>MSEEKIIVRPVSLNDEEDWKRLWKHYQEHYEVHLSEEVAERNFKNFLEPGVEMWAAIAINTETGVPIGMVNYLHHLTTWDIRGKMLLHDLFVEEGSRIKGVGRKLMEYVFHEADKMGIEIVYWTTDHYNHRAQLLYTKIGHKNSKVIYER</sequence>
<dbReference type="FunCoup" id="G0V7U2">
    <property type="interactions" value="58"/>
</dbReference>
<dbReference type="Proteomes" id="UP000001640">
    <property type="component" value="Chromosome 1"/>
</dbReference>
<dbReference type="InterPro" id="IPR000182">
    <property type="entry name" value="GNAT_dom"/>
</dbReference>
<evidence type="ECO:0000313" key="5">
    <source>
        <dbReference type="Proteomes" id="UP000001640"/>
    </source>
</evidence>
<name>G0V7U2_NAUCA</name>
<reference key="2">
    <citation type="submission" date="2011-08" db="EMBL/GenBank/DDBJ databases">
        <title>Genome sequence of Naumovozyma castellii.</title>
        <authorList>
            <person name="Gordon J.L."/>
            <person name="Armisen D."/>
            <person name="Proux-Wera E."/>
            <person name="OhEigeartaigh S.S."/>
            <person name="Byrne K.P."/>
            <person name="Wolfe K.H."/>
        </authorList>
    </citation>
    <scope>NUCLEOTIDE SEQUENCE</scope>
    <source>
        <strain>Type strain:CBS 4309</strain>
    </source>
</reference>
<dbReference type="InterPro" id="IPR016181">
    <property type="entry name" value="Acyl_CoA_acyltransferase"/>
</dbReference>
<dbReference type="HOGENOM" id="CLU_013985_32_0_1"/>
<dbReference type="EMBL" id="HE576752">
    <property type="protein sequence ID" value="CCC67540.1"/>
    <property type="molecule type" value="Genomic_DNA"/>
</dbReference>
<protein>
    <recommendedName>
        <fullName evidence="3">N-acetyltransferase domain-containing protein</fullName>
    </recommendedName>
</protein>
<dbReference type="Gene3D" id="3.40.630.30">
    <property type="match status" value="1"/>
</dbReference>
<dbReference type="InParanoid" id="G0V7U2"/>
<dbReference type="PANTHER" id="PTHR10545">
    <property type="entry name" value="DIAMINE N-ACETYLTRANSFERASE"/>
    <property type="match status" value="1"/>
</dbReference>
<dbReference type="KEGG" id="ncs:NCAS_0A09820"/>
<dbReference type="RefSeq" id="XP_003673921.1">
    <property type="nucleotide sequence ID" value="XM_003673873.1"/>
</dbReference>
<proteinExistence type="predicted"/>
<dbReference type="GeneID" id="96901019"/>
<feature type="domain" description="N-acetyltransferase" evidence="3">
    <location>
        <begin position="6"/>
        <end position="150"/>
    </location>
</feature>
<dbReference type="OrthoDB" id="7305308at2759"/>
<dbReference type="Pfam" id="PF00583">
    <property type="entry name" value="Acetyltransf_1"/>
    <property type="match status" value="1"/>
</dbReference>
<evidence type="ECO:0000256" key="2">
    <source>
        <dbReference type="ARBA" id="ARBA00023315"/>
    </source>
</evidence>
<dbReference type="STRING" id="1064592.G0V7U2"/>